<evidence type="ECO:0000313" key="1">
    <source>
        <dbReference type="EMBL" id="CAI8017750.1"/>
    </source>
</evidence>
<evidence type="ECO:0000313" key="2">
    <source>
        <dbReference type="Proteomes" id="UP001174909"/>
    </source>
</evidence>
<organism evidence="1 2">
    <name type="scientific">Geodia barretti</name>
    <name type="common">Barrett's horny sponge</name>
    <dbReference type="NCBI Taxonomy" id="519541"/>
    <lineage>
        <taxon>Eukaryota</taxon>
        <taxon>Metazoa</taxon>
        <taxon>Porifera</taxon>
        <taxon>Demospongiae</taxon>
        <taxon>Heteroscleromorpha</taxon>
        <taxon>Tetractinellida</taxon>
        <taxon>Astrophorina</taxon>
        <taxon>Geodiidae</taxon>
        <taxon>Geodia</taxon>
    </lineage>
</organism>
<gene>
    <name evidence="1" type="ORF">GBAR_LOCUS10725</name>
</gene>
<sequence length="49" mass="5651">MVDYILTESSLVGQVLSCLVHQHHPWELSSLTSPFVHATHQSIHELQWE</sequence>
<accession>A0AA35RU33</accession>
<protein>
    <submittedName>
        <fullName evidence="1">Uncharacterized protein</fullName>
    </submittedName>
</protein>
<name>A0AA35RU33_GEOBA</name>
<dbReference type="AlphaFoldDB" id="A0AA35RU33"/>
<feature type="non-terminal residue" evidence="1">
    <location>
        <position position="1"/>
    </location>
</feature>
<reference evidence="1" key="1">
    <citation type="submission" date="2023-03" db="EMBL/GenBank/DDBJ databases">
        <authorList>
            <person name="Steffen K."/>
            <person name="Cardenas P."/>
        </authorList>
    </citation>
    <scope>NUCLEOTIDE SEQUENCE</scope>
</reference>
<comment type="caution">
    <text evidence="1">The sequence shown here is derived from an EMBL/GenBank/DDBJ whole genome shotgun (WGS) entry which is preliminary data.</text>
</comment>
<dbReference type="Proteomes" id="UP001174909">
    <property type="component" value="Unassembled WGS sequence"/>
</dbReference>
<keyword evidence="2" id="KW-1185">Reference proteome</keyword>
<dbReference type="EMBL" id="CASHTH010001653">
    <property type="protein sequence ID" value="CAI8017750.1"/>
    <property type="molecule type" value="Genomic_DNA"/>
</dbReference>
<proteinExistence type="predicted"/>